<proteinExistence type="inferred from homology"/>
<dbReference type="PRINTS" id="PR00081">
    <property type="entry name" value="GDHRDH"/>
</dbReference>
<protein>
    <submittedName>
        <fullName evidence="5">SDR family oxidoreductase</fullName>
    </submittedName>
</protein>
<dbReference type="InterPro" id="IPR002347">
    <property type="entry name" value="SDR_fam"/>
</dbReference>
<dbReference type="PRINTS" id="PR00080">
    <property type="entry name" value="SDRFAMILY"/>
</dbReference>
<name>A0A951PJA2_9CYAN</name>
<dbReference type="CDD" id="cd05360">
    <property type="entry name" value="SDR_c3"/>
    <property type="match status" value="1"/>
</dbReference>
<sequence>MQLKPINQQVVTIVGASSGIGRETALQFAARGAKLVVAARSQSGLDSLVQEIRSQGGQAVAVTADVTDFEQVKAIADKAVEEYGRLDTWVHAAATGVLARFDQTTPEEFKRVVDVNLNGQAYGAMAALPHLKREGRGALIHISSMEGRRGLPLQSPYSAAKHGVEGFLEALRVELKHEGLPISVTSIKPAVINTPYYNKVRTKLGVKPTGIPPYYQPSLVAEAILYVAEHPTRDFLVGDVSKVLDLLQRISPELVDAILLLIAFQGQRTNEPKSEDAPDNVFEPIEGYNKIKGDFDELTIPSVTDWFDKNPPLKWGAIAATALGGVALAMLATQAANNGKLM</sequence>
<comment type="caution">
    <text evidence="5">The sequence shown here is derived from an EMBL/GenBank/DDBJ whole genome shotgun (WGS) entry which is preliminary data.</text>
</comment>
<reference evidence="5" key="1">
    <citation type="submission" date="2021-05" db="EMBL/GenBank/DDBJ databases">
        <authorList>
            <person name="Pietrasiak N."/>
            <person name="Ward R."/>
            <person name="Stajich J.E."/>
            <person name="Kurbessoian T."/>
        </authorList>
    </citation>
    <scope>NUCLEOTIDE SEQUENCE</scope>
    <source>
        <strain evidence="5">CPER-KK1</strain>
    </source>
</reference>
<dbReference type="SUPFAM" id="SSF51735">
    <property type="entry name" value="NAD(P)-binding Rossmann-fold domains"/>
    <property type="match status" value="1"/>
</dbReference>
<dbReference type="GO" id="GO:0016491">
    <property type="term" value="F:oxidoreductase activity"/>
    <property type="evidence" value="ECO:0007669"/>
    <property type="project" value="UniProtKB-KW"/>
</dbReference>
<feature type="domain" description="Ketoreductase" evidence="4">
    <location>
        <begin position="9"/>
        <end position="194"/>
    </location>
</feature>
<evidence type="ECO:0000313" key="6">
    <source>
        <dbReference type="Proteomes" id="UP000753908"/>
    </source>
</evidence>
<dbReference type="NCBIfam" id="NF005495">
    <property type="entry name" value="PRK07109.1"/>
    <property type="match status" value="1"/>
</dbReference>
<dbReference type="InterPro" id="IPR020904">
    <property type="entry name" value="Sc_DH/Rdtase_CS"/>
</dbReference>
<dbReference type="Gene3D" id="3.40.50.720">
    <property type="entry name" value="NAD(P)-binding Rossmann-like Domain"/>
    <property type="match status" value="1"/>
</dbReference>
<evidence type="ECO:0000256" key="3">
    <source>
        <dbReference type="RuleBase" id="RU000363"/>
    </source>
</evidence>
<dbReference type="PANTHER" id="PTHR44196">
    <property type="entry name" value="DEHYDROGENASE/REDUCTASE SDR FAMILY MEMBER 7B"/>
    <property type="match status" value="1"/>
</dbReference>
<comment type="similarity">
    <text evidence="1 3">Belongs to the short-chain dehydrogenases/reductases (SDR) family.</text>
</comment>
<dbReference type="AlphaFoldDB" id="A0A951PJA2"/>
<dbReference type="SMART" id="SM00822">
    <property type="entry name" value="PKS_KR"/>
    <property type="match status" value="1"/>
</dbReference>
<evidence type="ECO:0000256" key="2">
    <source>
        <dbReference type="ARBA" id="ARBA00023002"/>
    </source>
</evidence>
<dbReference type="PANTHER" id="PTHR44196:SF1">
    <property type="entry name" value="DEHYDROGENASE_REDUCTASE SDR FAMILY MEMBER 7B"/>
    <property type="match status" value="1"/>
</dbReference>
<accession>A0A951PJA2</accession>
<dbReference type="GO" id="GO:0016020">
    <property type="term" value="C:membrane"/>
    <property type="evidence" value="ECO:0007669"/>
    <property type="project" value="TreeGrafter"/>
</dbReference>
<dbReference type="InterPro" id="IPR057326">
    <property type="entry name" value="KR_dom"/>
</dbReference>
<reference evidence="5" key="2">
    <citation type="journal article" date="2022" name="Microbiol. Resour. Announc.">
        <title>Metagenome Sequencing to Explore Phylogenomics of Terrestrial Cyanobacteria.</title>
        <authorList>
            <person name="Ward R.D."/>
            <person name="Stajich J.E."/>
            <person name="Johansen J.R."/>
            <person name="Huntemann M."/>
            <person name="Clum A."/>
            <person name="Foster B."/>
            <person name="Foster B."/>
            <person name="Roux S."/>
            <person name="Palaniappan K."/>
            <person name="Varghese N."/>
            <person name="Mukherjee S."/>
            <person name="Reddy T.B.K."/>
            <person name="Daum C."/>
            <person name="Copeland A."/>
            <person name="Chen I.A."/>
            <person name="Ivanova N.N."/>
            <person name="Kyrpides N.C."/>
            <person name="Shapiro N."/>
            <person name="Eloe-Fadrosh E.A."/>
            <person name="Pietrasiak N."/>
        </authorList>
    </citation>
    <scope>NUCLEOTIDE SEQUENCE</scope>
    <source>
        <strain evidence="5">CPER-KK1</strain>
    </source>
</reference>
<evidence type="ECO:0000313" key="5">
    <source>
        <dbReference type="EMBL" id="MBW4543653.1"/>
    </source>
</evidence>
<dbReference type="InterPro" id="IPR036291">
    <property type="entry name" value="NAD(P)-bd_dom_sf"/>
</dbReference>
<evidence type="ECO:0000259" key="4">
    <source>
        <dbReference type="SMART" id="SM00822"/>
    </source>
</evidence>
<dbReference type="EMBL" id="JAHHIF010000004">
    <property type="protein sequence ID" value="MBW4543653.1"/>
    <property type="molecule type" value="Genomic_DNA"/>
</dbReference>
<organism evidence="5 6">
    <name type="scientific">Symplocastrum torsivum CPER-KK1</name>
    <dbReference type="NCBI Taxonomy" id="450513"/>
    <lineage>
        <taxon>Bacteria</taxon>
        <taxon>Bacillati</taxon>
        <taxon>Cyanobacteriota</taxon>
        <taxon>Cyanophyceae</taxon>
        <taxon>Oscillatoriophycideae</taxon>
        <taxon>Oscillatoriales</taxon>
        <taxon>Microcoleaceae</taxon>
        <taxon>Symplocastrum</taxon>
    </lineage>
</organism>
<gene>
    <name evidence="5" type="ORF">KME25_04270</name>
</gene>
<evidence type="ECO:0000256" key="1">
    <source>
        <dbReference type="ARBA" id="ARBA00006484"/>
    </source>
</evidence>
<dbReference type="Pfam" id="PF00106">
    <property type="entry name" value="adh_short"/>
    <property type="match status" value="1"/>
</dbReference>
<dbReference type="Proteomes" id="UP000753908">
    <property type="component" value="Unassembled WGS sequence"/>
</dbReference>
<dbReference type="PROSITE" id="PS00061">
    <property type="entry name" value="ADH_SHORT"/>
    <property type="match status" value="1"/>
</dbReference>
<keyword evidence="2" id="KW-0560">Oxidoreductase</keyword>